<dbReference type="InterPro" id="IPR036249">
    <property type="entry name" value="Thioredoxin-like_sf"/>
</dbReference>
<proteinExistence type="predicted"/>
<dbReference type="InterPro" id="IPR050553">
    <property type="entry name" value="Thioredoxin_ResA/DsbE_sf"/>
</dbReference>
<accession>A0A381QGF3</accession>
<gene>
    <name evidence="3" type="ORF">METZ01_LOCUS29597</name>
</gene>
<protein>
    <recommendedName>
        <fullName evidence="2">Thioredoxin domain-containing protein</fullName>
    </recommendedName>
</protein>
<dbReference type="InterPro" id="IPR013766">
    <property type="entry name" value="Thioredoxin_domain"/>
</dbReference>
<dbReference type="SUPFAM" id="SSF52833">
    <property type="entry name" value="Thioredoxin-like"/>
    <property type="match status" value="1"/>
</dbReference>
<organism evidence="3">
    <name type="scientific">marine metagenome</name>
    <dbReference type="NCBI Taxonomy" id="408172"/>
    <lineage>
        <taxon>unclassified sequences</taxon>
        <taxon>metagenomes</taxon>
        <taxon>ecological metagenomes</taxon>
    </lineage>
</organism>
<evidence type="ECO:0000259" key="2">
    <source>
        <dbReference type="PROSITE" id="PS51352"/>
    </source>
</evidence>
<sequence>MCLALFALLIGCSTEAESDVNVIAEPEITKLQVTSDSKLVDGTRDSSTTIAVIVGSDEPPPTGAEPPRQSPVAASNNVSKSLESPNDKKLSSGFSIGVDETLEDTVIKPYEEEGFYREVKVQIKGKYLPKLAQGYEDAALGWAAPEVKAVGLDGEEIYIGGEGPTTLIMVLAHWCPHCRNEVRELAPFLNDSNSLDRVRMVTLLTSINEDRPNFPPHTWLDLEKWPVPSIVDTPSSQIATAYGVSSFPFFIVVNDRGEIALRMPGRLGVETLGRLLDAIGDMGEEN</sequence>
<dbReference type="Gene3D" id="3.40.30.10">
    <property type="entry name" value="Glutaredoxin"/>
    <property type="match status" value="1"/>
</dbReference>
<evidence type="ECO:0000256" key="1">
    <source>
        <dbReference type="SAM" id="MobiDB-lite"/>
    </source>
</evidence>
<name>A0A381QGF3_9ZZZZ</name>
<dbReference type="EMBL" id="UINC01001290">
    <property type="protein sequence ID" value="SUZ76743.1"/>
    <property type="molecule type" value="Genomic_DNA"/>
</dbReference>
<dbReference type="PROSITE" id="PS51352">
    <property type="entry name" value="THIOREDOXIN_2"/>
    <property type="match status" value="1"/>
</dbReference>
<reference evidence="3" key="1">
    <citation type="submission" date="2018-05" db="EMBL/GenBank/DDBJ databases">
        <authorList>
            <person name="Lanie J.A."/>
            <person name="Ng W.-L."/>
            <person name="Kazmierczak K.M."/>
            <person name="Andrzejewski T.M."/>
            <person name="Davidsen T.M."/>
            <person name="Wayne K.J."/>
            <person name="Tettelin H."/>
            <person name="Glass J.I."/>
            <person name="Rusch D."/>
            <person name="Podicherti R."/>
            <person name="Tsui H.-C.T."/>
            <person name="Winkler M.E."/>
        </authorList>
    </citation>
    <scope>NUCLEOTIDE SEQUENCE</scope>
</reference>
<dbReference type="AlphaFoldDB" id="A0A381QGF3"/>
<dbReference type="PANTHER" id="PTHR42852">
    <property type="entry name" value="THIOL:DISULFIDE INTERCHANGE PROTEIN DSBE"/>
    <property type="match status" value="1"/>
</dbReference>
<feature type="region of interest" description="Disordered" evidence="1">
    <location>
        <begin position="53"/>
        <end position="88"/>
    </location>
</feature>
<feature type="domain" description="Thioredoxin" evidence="2">
    <location>
        <begin position="138"/>
        <end position="281"/>
    </location>
</feature>
<feature type="compositionally biased region" description="Polar residues" evidence="1">
    <location>
        <begin position="72"/>
        <end position="84"/>
    </location>
</feature>
<evidence type="ECO:0000313" key="3">
    <source>
        <dbReference type="EMBL" id="SUZ76743.1"/>
    </source>
</evidence>
<dbReference type="PANTHER" id="PTHR42852:SF13">
    <property type="entry name" value="PROTEIN DIPZ"/>
    <property type="match status" value="1"/>
</dbReference>